<protein>
    <submittedName>
        <fullName evidence="3">Uncharacterized protein</fullName>
    </submittedName>
</protein>
<evidence type="ECO:0000256" key="1">
    <source>
        <dbReference type="SAM" id="MobiDB-lite"/>
    </source>
</evidence>
<keyword evidence="2" id="KW-0812">Transmembrane</keyword>
<reference evidence="3" key="1">
    <citation type="submission" date="2023-06" db="EMBL/GenBank/DDBJ databases">
        <authorList>
            <person name="Delattre M."/>
        </authorList>
    </citation>
    <scope>NUCLEOTIDE SEQUENCE</scope>
    <source>
        <strain evidence="3">AF72</strain>
    </source>
</reference>
<gene>
    <name evidence="3" type="ORF">MSPICULIGERA_LOCUS1105</name>
</gene>
<evidence type="ECO:0000313" key="4">
    <source>
        <dbReference type="Proteomes" id="UP001177023"/>
    </source>
</evidence>
<feature type="transmembrane region" description="Helical" evidence="2">
    <location>
        <begin position="29"/>
        <end position="50"/>
    </location>
</feature>
<keyword evidence="4" id="KW-1185">Reference proteome</keyword>
<evidence type="ECO:0000256" key="2">
    <source>
        <dbReference type="SAM" id="Phobius"/>
    </source>
</evidence>
<feature type="compositionally biased region" description="Low complexity" evidence="1">
    <location>
        <begin position="109"/>
        <end position="120"/>
    </location>
</feature>
<accession>A0AA36C5L7</accession>
<sequence length="160" mass="17648">MDIYTGNDKDSIVESEWFRASDAWKRIDTFDLASVLYLCLYTILLVVTTWNHRNACEKEAVFDPRQQAPESEPDSQNKHQGRRNVESRLIEAITKANQKKDKEKDTQAGPSTGPSKSTGPSDKDDVAKHQVAPEGQARNAARCARGTGAHPGGVHRDGTG</sequence>
<dbReference type="EMBL" id="CATQJA010000283">
    <property type="protein sequence ID" value="CAJ0558886.1"/>
    <property type="molecule type" value="Genomic_DNA"/>
</dbReference>
<feature type="region of interest" description="Disordered" evidence="1">
    <location>
        <begin position="62"/>
        <end position="160"/>
    </location>
</feature>
<name>A0AA36C5L7_9BILA</name>
<dbReference type="AlphaFoldDB" id="A0AA36C5L7"/>
<keyword evidence="2" id="KW-1133">Transmembrane helix</keyword>
<evidence type="ECO:0000313" key="3">
    <source>
        <dbReference type="EMBL" id="CAJ0558886.1"/>
    </source>
</evidence>
<proteinExistence type="predicted"/>
<feature type="non-terminal residue" evidence="3">
    <location>
        <position position="160"/>
    </location>
</feature>
<keyword evidence="2" id="KW-0472">Membrane</keyword>
<comment type="caution">
    <text evidence="3">The sequence shown here is derived from an EMBL/GenBank/DDBJ whole genome shotgun (WGS) entry which is preliminary data.</text>
</comment>
<dbReference type="Proteomes" id="UP001177023">
    <property type="component" value="Unassembled WGS sequence"/>
</dbReference>
<organism evidence="3 4">
    <name type="scientific">Mesorhabditis spiculigera</name>
    <dbReference type="NCBI Taxonomy" id="96644"/>
    <lineage>
        <taxon>Eukaryota</taxon>
        <taxon>Metazoa</taxon>
        <taxon>Ecdysozoa</taxon>
        <taxon>Nematoda</taxon>
        <taxon>Chromadorea</taxon>
        <taxon>Rhabditida</taxon>
        <taxon>Rhabditina</taxon>
        <taxon>Rhabditomorpha</taxon>
        <taxon>Rhabditoidea</taxon>
        <taxon>Rhabditidae</taxon>
        <taxon>Mesorhabditinae</taxon>
        <taxon>Mesorhabditis</taxon>
    </lineage>
</organism>